<dbReference type="PROSITE" id="PS00018">
    <property type="entry name" value="EF_HAND_1"/>
    <property type="match status" value="1"/>
</dbReference>
<reference evidence="2" key="1">
    <citation type="submission" date="2021-01" db="EMBL/GenBank/DDBJ databases">
        <authorList>
            <person name="Corre E."/>
            <person name="Pelletier E."/>
            <person name="Niang G."/>
            <person name="Scheremetjew M."/>
            <person name="Finn R."/>
            <person name="Kale V."/>
            <person name="Holt S."/>
            <person name="Cochrane G."/>
            <person name="Meng A."/>
            <person name="Brown T."/>
            <person name="Cohen L."/>
        </authorList>
    </citation>
    <scope>NUCLEOTIDE SEQUENCE</scope>
    <source>
        <strain evidence="2">RCC3387</strain>
    </source>
</reference>
<dbReference type="PROSITE" id="PS50222">
    <property type="entry name" value="EF_HAND_2"/>
    <property type="match status" value="1"/>
</dbReference>
<dbReference type="EMBL" id="HBGW01035206">
    <property type="protein sequence ID" value="CAD9558807.1"/>
    <property type="molecule type" value="Transcribed_RNA"/>
</dbReference>
<sequence length="199" mass="21774">MIKVCRQDLGVAEFFGIPSTIRQEDGSRDTFEQVFQGIDDNDDRMISFEELRGWQRARRRSGVGVNAPGSGTSAPSAALGAAAPAAATGHDAAPVTQCAIAAAPEVVESHADILRADIEREMLERRKEFQSMKSEFQEFVHTQVLEMVAEAKDQLASGVKAAQDECRTVGTQLQGLQTQLSELKVSQEELVRKVQEERA</sequence>
<proteinExistence type="predicted"/>
<evidence type="ECO:0000259" key="1">
    <source>
        <dbReference type="PROSITE" id="PS50222"/>
    </source>
</evidence>
<name>A0A7S2JX14_9DINO</name>
<protein>
    <recommendedName>
        <fullName evidence="1">EF-hand domain-containing protein</fullName>
    </recommendedName>
</protein>
<feature type="domain" description="EF-hand" evidence="1">
    <location>
        <begin position="26"/>
        <end position="61"/>
    </location>
</feature>
<dbReference type="InterPro" id="IPR002048">
    <property type="entry name" value="EF_hand_dom"/>
</dbReference>
<dbReference type="InterPro" id="IPR018247">
    <property type="entry name" value="EF_Hand_1_Ca_BS"/>
</dbReference>
<gene>
    <name evidence="2" type="ORF">BRAN1462_LOCUS22259</name>
</gene>
<dbReference type="AlphaFoldDB" id="A0A7S2JX14"/>
<dbReference type="GO" id="GO:0005509">
    <property type="term" value="F:calcium ion binding"/>
    <property type="evidence" value="ECO:0007669"/>
    <property type="project" value="InterPro"/>
</dbReference>
<organism evidence="2">
    <name type="scientific">Zooxanthella nutricula</name>
    <dbReference type="NCBI Taxonomy" id="1333877"/>
    <lineage>
        <taxon>Eukaryota</taxon>
        <taxon>Sar</taxon>
        <taxon>Alveolata</taxon>
        <taxon>Dinophyceae</taxon>
        <taxon>Peridiniales</taxon>
        <taxon>Peridiniales incertae sedis</taxon>
        <taxon>Zooxanthella</taxon>
    </lineage>
</organism>
<accession>A0A7S2JX14</accession>
<evidence type="ECO:0000313" key="2">
    <source>
        <dbReference type="EMBL" id="CAD9558807.1"/>
    </source>
</evidence>